<dbReference type="InParanoid" id="A0A3Q7F6Q7"/>
<reference evidence="1" key="2">
    <citation type="submission" date="2019-01" db="UniProtKB">
        <authorList>
            <consortium name="EnsemblPlants"/>
        </authorList>
    </citation>
    <scope>IDENTIFICATION</scope>
    <source>
        <strain evidence="1">cv. Heinz 1706</strain>
    </source>
</reference>
<protein>
    <submittedName>
        <fullName evidence="1">Uncharacterized protein</fullName>
    </submittedName>
</protein>
<evidence type="ECO:0000313" key="1">
    <source>
        <dbReference type="EnsemblPlants" id="Solyc02g083815.1.1"/>
    </source>
</evidence>
<dbReference type="Gramene" id="Solyc02g083815.1.1">
    <property type="protein sequence ID" value="Solyc02g083815.1.1"/>
    <property type="gene ID" value="Solyc02g083815.1"/>
</dbReference>
<sequence>MKTQDPHDISIKKQQPGAFSILSRYLRMNRGFESPEHNTDLQLIVAGLNHHVSFSDQKYKKSKWAPKAPAIVKCELGYMQQKGIITCKSKVVGIFDNVIG</sequence>
<keyword evidence="2" id="KW-1185">Reference proteome</keyword>
<organism evidence="1">
    <name type="scientific">Solanum lycopersicum</name>
    <name type="common">Tomato</name>
    <name type="synonym">Lycopersicon esculentum</name>
    <dbReference type="NCBI Taxonomy" id="4081"/>
    <lineage>
        <taxon>Eukaryota</taxon>
        <taxon>Viridiplantae</taxon>
        <taxon>Streptophyta</taxon>
        <taxon>Embryophyta</taxon>
        <taxon>Tracheophyta</taxon>
        <taxon>Spermatophyta</taxon>
        <taxon>Magnoliopsida</taxon>
        <taxon>eudicotyledons</taxon>
        <taxon>Gunneridae</taxon>
        <taxon>Pentapetalae</taxon>
        <taxon>asterids</taxon>
        <taxon>lamiids</taxon>
        <taxon>Solanales</taxon>
        <taxon>Solanaceae</taxon>
        <taxon>Solanoideae</taxon>
        <taxon>Solaneae</taxon>
        <taxon>Solanum</taxon>
        <taxon>Solanum subgen. Lycopersicon</taxon>
    </lineage>
</organism>
<proteinExistence type="predicted"/>
<accession>A0A3Q7F6Q7</accession>
<name>A0A3Q7F6Q7_SOLLC</name>
<reference evidence="1" key="1">
    <citation type="journal article" date="2012" name="Nature">
        <title>The tomato genome sequence provides insights into fleshy fruit evolution.</title>
        <authorList>
            <consortium name="Tomato Genome Consortium"/>
        </authorList>
    </citation>
    <scope>NUCLEOTIDE SEQUENCE [LARGE SCALE GENOMIC DNA]</scope>
    <source>
        <strain evidence="1">cv. Heinz 1706</strain>
    </source>
</reference>
<dbReference type="AlphaFoldDB" id="A0A3Q7F6Q7"/>
<evidence type="ECO:0000313" key="2">
    <source>
        <dbReference type="Proteomes" id="UP000004994"/>
    </source>
</evidence>
<dbReference type="EnsemblPlants" id="Solyc02g083815.1.1">
    <property type="protein sequence ID" value="Solyc02g083815.1.1"/>
    <property type="gene ID" value="Solyc02g083815.1"/>
</dbReference>
<dbReference type="Proteomes" id="UP000004994">
    <property type="component" value="Chromosome 2"/>
</dbReference>